<dbReference type="EMBL" id="QPGA01000075">
    <property type="protein sequence ID" value="RDE48870.1"/>
    <property type="molecule type" value="Genomic_DNA"/>
</dbReference>
<dbReference type="AlphaFoldDB" id="A0A369XHN7"/>
<gene>
    <name evidence="1" type="ORF">DVS81_19780</name>
</gene>
<comment type="caution">
    <text evidence="1">The sequence shown here is derived from an EMBL/GenBank/DDBJ whole genome shotgun (WGS) entry which is preliminary data.</text>
</comment>
<name>A0A369XHN7_9PROT</name>
<proteinExistence type="predicted"/>
<reference evidence="1 2" key="1">
    <citation type="submission" date="2018-05" db="EMBL/GenBank/DDBJ databases">
        <title>Integrated omic analyses show evidence that a Ca. Accumulibacter phosphatis strain performs denitrification under micro-aerobic conditions.</title>
        <authorList>
            <person name="Camejo P.Y."/>
            <person name="Katherine M.D."/>
            <person name="Daniel N.R."/>
        </authorList>
    </citation>
    <scope>NUCLEOTIDE SEQUENCE [LARGE SCALE GENOMIC DNA]</scope>
    <source>
        <strain evidence="1">UW-LDO-IC</strain>
    </source>
</reference>
<protein>
    <submittedName>
        <fullName evidence="1">Uncharacterized protein</fullName>
    </submittedName>
</protein>
<accession>A0A369XHN7</accession>
<dbReference type="Proteomes" id="UP000253831">
    <property type="component" value="Unassembled WGS sequence"/>
</dbReference>
<sequence length="64" mass="7249">MVRSQPFALLEKASGSEIFIGGPRRLTTRQNTTSHGFPLSNWRLRRAKRVLSENFTVICNACLD</sequence>
<organism evidence="1 2">
    <name type="scientific">Candidatus Accumulibacter meliphilus</name>
    <dbReference type="NCBI Taxonomy" id="2211374"/>
    <lineage>
        <taxon>Bacteria</taxon>
        <taxon>Pseudomonadati</taxon>
        <taxon>Pseudomonadota</taxon>
        <taxon>Betaproteobacteria</taxon>
        <taxon>Candidatus Accumulibacter</taxon>
    </lineage>
</organism>
<evidence type="ECO:0000313" key="2">
    <source>
        <dbReference type="Proteomes" id="UP000253831"/>
    </source>
</evidence>
<evidence type="ECO:0000313" key="1">
    <source>
        <dbReference type="EMBL" id="RDE48870.1"/>
    </source>
</evidence>